<dbReference type="InterPro" id="IPR003784">
    <property type="entry name" value="BioY"/>
</dbReference>
<feature type="transmembrane region" description="Helical" evidence="3">
    <location>
        <begin position="167"/>
        <end position="191"/>
    </location>
</feature>
<feature type="transmembrane region" description="Helical" evidence="3">
    <location>
        <begin position="57"/>
        <end position="81"/>
    </location>
</feature>
<feature type="transmembrane region" description="Helical" evidence="3">
    <location>
        <begin position="23"/>
        <end position="45"/>
    </location>
</feature>
<evidence type="ECO:0000256" key="1">
    <source>
        <dbReference type="ARBA" id="ARBA00010692"/>
    </source>
</evidence>
<comment type="similarity">
    <text evidence="1 2">Belongs to the BioY family.</text>
</comment>
<keyword evidence="2" id="KW-0813">Transport</keyword>
<dbReference type="GO" id="GO:0015225">
    <property type="term" value="F:biotin transmembrane transporter activity"/>
    <property type="evidence" value="ECO:0007669"/>
    <property type="project" value="UniProtKB-UniRule"/>
</dbReference>
<comment type="caution">
    <text evidence="4">The sequence shown here is derived from an EMBL/GenBank/DDBJ whole genome shotgun (WGS) entry which is preliminary data.</text>
</comment>
<dbReference type="Pfam" id="PF02632">
    <property type="entry name" value="BioY"/>
    <property type="match status" value="1"/>
</dbReference>
<evidence type="ECO:0000256" key="2">
    <source>
        <dbReference type="PIRNR" id="PIRNR016661"/>
    </source>
</evidence>
<feature type="transmembrane region" description="Helical" evidence="3">
    <location>
        <begin position="136"/>
        <end position="155"/>
    </location>
</feature>
<dbReference type="GO" id="GO:0005886">
    <property type="term" value="C:plasma membrane"/>
    <property type="evidence" value="ECO:0007669"/>
    <property type="project" value="UniProtKB-SubCell"/>
</dbReference>
<dbReference type="PANTHER" id="PTHR34295">
    <property type="entry name" value="BIOTIN TRANSPORTER BIOY"/>
    <property type="match status" value="1"/>
</dbReference>
<feature type="transmembrane region" description="Helical" evidence="3">
    <location>
        <begin position="101"/>
        <end position="124"/>
    </location>
</feature>
<keyword evidence="2" id="KW-1003">Cell membrane</keyword>
<keyword evidence="2 3" id="KW-0472">Membrane</keyword>
<gene>
    <name evidence="4" type="ORF">F4Y60_06275</name>
</gene>
<evidence type="ECO:0000256" key="3">
    <source>
        <dbReference type="SAM" id="Phobius"/>
    </source>
</evidence>
<evidence type="ECO:0000313" key="4">
    <source>
        <dbReference type="EMBL" id="MXY33685.1"/>
    </source>
</evidence>
<proteinExistence type="inferred from homology"/>
<dbReference type="EMBL" id="VXRY01000252">
    <property type="protein sequence ID" value="MXY33685.1"/>
    <property type="molecule type" value="Genomic_DNA"/>
</dbReference>
<keyword evidence="3" id="KW-0812">Transmembrane</keyword>
<dbReference type="Gene3D" id="1.10.1760.20">
    <property type="match status" value="1"/>
</dbReference>
<comment type="subcellular location">
    <subcellularLocation>
        <location evidence="2">Cell membrane</location>
        <topology evidence="2">Multi-pass membrane protein</topology>
    </subcellularLocation>
</comment>
<organism evidence="4">
    <name type="scientific">Boseongicola sp. SB0664_bin_43</name>
    <dbReference type="NCBI Taxonomy" id="2604844"/>
    <lineage>
        <taxon>Bacteria</taxon>
        <taxon>Pseudomonadati</taxon>
        <taxon>Pseudomonadota</taxon>
        <taxon>Alphaproteobacteria</taxon>
        <taxon>Rhodobacterales</taxon>
        <taxon>Paracoccaceae</taxon>
        <taxon>Boseongicola</taxon>
    </lineage>
</organism>
<sequence>MTTLATRPVLADTFWKTTETGIWIKRVALVVAGVLALTIAAKLKVPMWPVPITMGTFAVLAIGTAYGPALGLSTILAYLVVGAFGLDVFAGNSAGTTGLTYMMGTTGGYLVGYALAATALGWFARKGWDREIKWMALALLIGNAIIYVPGLLWLGQVVGWDKPVLAWGLWPFLIGDGLKLVLAALVIPGLWKLVGDARA</sequence>
<name>A0A6B0XZP1_9RHOB</name>
<dbReference type="AlphaFoldDB" id="A0A6B0XZP1"/>
<keyword evidence="3" id="KW-1133">Transmembrane helix</keyword>
<reference evidence="4" key="1">
    <citation type="submission" date="2019-09" db="EMBL/GenBank/DDBJ databases">
        <title>Characterisation of the sponge microbiome using genome-centric metagenomics.</title>
        <authorList>
            <person name="Engelberts J.P."/>
            <person name="Robbins S.J."/>
            <person name="De Goeij J.M."/>
            <person name="Aranda M."/>
            <person name="Bell S.C."/>
            <person name="Webster N.S."/>
        </authorList>
    </citation>
    <scope>NUCLEOTIDE SEQUENCE</scope>
    <source>
        <strain evidence="4">SB0664_bin_43</strain>
    </source>
</reference>
<dbReference type="PANTHER" id="PTHR34295:SF1">
    <property type="entry name" value="BIOTIN TRANSPORTER BIOY"/>
    <property type="match status" value="1"/>
</dbReference>
<protein>
    <recommendedName>
        <fullName evidence="2">Biotin transporter</fullName>
    </recommendedName>
</protein>
<dbReference type="PIRSF" id="PIRSF016661">
    <property type="entry name" value="BioY"/>
    <property type="match status" value="1"/>
</dbReference>
<accession>A0A6B0XZP1</accession>